<dbReference type="AlphaFoldDB" id="A0A6C0EZ06"/>
<organism evidence="1">
    <name type="scientific">viral metagenome</name>
    <dbReference type="NCBI Taxonomy" id="1070528"/>
    <lineage>
        <taxon>unclassified sequences</taxon>
        <taxon>metagenomes</taxon>
        <taxon>organismal metagenomes</taxon>
    </lineage>
</organism>
<reference evidence="1" key="1">
    <citation type="journal article" date="2020" name="Nature">
        <title>Giant virus diversity and host interactions through global metagenomics.</title>
        <authorList>
            <person name="Schulz F."/>
            <person name="Roux S."/>
            <person name="Paez-Espino D."/>
            <person name="Jungbluth S."/>
            <person name="Walsh D.A."/>
            <person name="Denef V.J."/>
            <person name="McMahon K.D."/>
            <person name="Konstantinidis K.T."/>
            <person name="Eloe-Fadrosh E.A."/>
            <person name="Kyrpides N.C."/>
            <person name="Woyke T."/>
        </authorList>
    </citation>
    <scope>NUCLEOTIDE SEQUENCE</scope>
    <source>
        <strain evidence="1">GVMAG-M-3300009163-63</strain>
    </source>
</reference>
<dbReference type="EMBL" id="MN739000">
    <property type="protein sequence ID" value="QHT34436.1"/>
    <property type="molecule type" value="Genomic_DNA"/>
</dbReference>
<proteinExistence type="predicted"/>
<evidence type="ECO:0000313" key="1">
    <source>
        <dbReference type="EMBL" id="QHT34436.1"/>
    </source>
</evidence>
<name>A0A6C0EZ06_9ZZZZ</name>
<accession>A0A6C0EZ06</accession>
<protein>
    <submittedName>
        <fullName evidence="1">Uncharacterized protein</fullName>
    </submittedName>
</protein>
<sequence length="173" mass="20961">MNLFILSLFPEEVAKFMMDKHIVKIILEAVQMLCSARRILVPTDDETTNAPLYKLAHKNHPVTIWCRMSRENFIWTLDLVDEMHKEWRFRYNHPETKFHKSYLVAQYLREHIPDADVFPEQRLTPFAQAMPDQYKHEDAVVAYRNYYMSDEKQRIATWNKKREAPEWYIKKIQ</sequence>